<dbReference type="EMBL" id="GL377612">
    <property type="protein sequence ID" value="EFJ17834.1"/>
    <property type="molecule type" value="Genomic_DNA"/>
</dbReference>
<feature type="domain" description="Cytidyltransferase-like" evidence="1">
    <location>
        <begin position="236"/>
        <end position="400"/>
    </location>
</feature>
<proteinExistence type="predicted"/>
<dbReference type="KEGG" id="smo:SELMODRAFT_420545"/>
<dbReference type="PANTHER" id="PTHR31285:SF0">
    <property type="entry name" value="NICOTINAMIDE MONONUCLEOTIDE ADENYLYLTRANSFERASE"/>
    <property type="match status" value="1"/>
</dbReference>
<dbReference type="eggNOG" id="ENOG502QTA1">
    <property type="taxonomic scope" value="Eukaryota"/>
</dbReference>
<dbReference type="GO" id="GO:0005737">
    <property type="term" value="C:cytoplasm"/>
    <property type="evidence" value="ECO:0000318"/>
    <property type="project" value="GO_Central"/>
</dbReference>
<name>D8SCC3_SELML</name>
<dbReference type="PANTHER" id="PTHR31285">
    <property type="entry name" value="NICOTINAMIDE MONONUCLEOTIDE ADENYLYLTRANSFERASE"/>
    <property type="match status" value="1"/>
</dbReference>
<dbReference type="OrthoDB" id="5591297at2759"/>
<dbReference type="Gene3D" id="3.40.50.620">
    <property type="entry name" value="HUPs"/>
    <property type="match status" value="1"/>
</dbReference>
<dbReference type="HOGENOM" id="CLU_026547_0_0_1"/>
<dbReference type="GO" id="GO:0034355">
    <property type="term" value="P:NAD+ biosynthetic process via the salvage pathway"/>
    <property type="evidence" value="ECO:0000318"/>
    <property type="project" value="GO_Central"/>
</dbReference>
<dbReference type="AlphaFoldDB" id="D8SCC3"/>
<gene>
    <name evidence="2" type="ORF">SELMODRAFT_420545</name>
</gene>
<dbReference type="Gramene" id="EFJ17834">
    <property type="protein sequence ID" value="EFJ17834"/>
    <property type="gene ID" value="SELMODRAFT_420545"/>
</dbReference>
<organism evidence="3">
    <name type="scientific">Selaginella moellendorffii</name>
    <name type="common">Spikemoss</name>
    <dbReference type="NCBI Taxonomy" id="88036"/>
    <lineage>
        <taxon>Eukaryota</taxon>
        <taxon>Viridiplantae</taxon>
        <taxon>Streptophyta</taxon>
        <taxon>Embryophyta</taxon>
        <taxon>Tracheophyta</taxon>
        <taxon>Lycopodiopsida</taxon>
        <taxon>Selaginellales</taxon>
        <taxon>Selaginellaceae</taxon>
        <taxon>Selaginella</taxon>
    </lineage>
</organism>
<dbReference type="InParanoid" id="D8SCC3"/>
<evidence type="ECO:0000313" key="3">
    <source>
        <dbReference type="Proteomes" id="UP000001514"/>
    </source>
</evidence>
<dbReference type="Gene3D" id="3.90.950.20">
    <property type="entry name" value="CinA-like"/>
    <property type="match status" value="1"/>
</dbReference>
<dbReference type="InterPro" id="IPR014729">
    <property type="entry name" value="Rossmann-like_a/b/a_fold"/>
</dbReference>
<evidence type="ECO:0000313" key="2">
    <source>
        <dbReference type="EMBL" id="EFJ17834.1"/>
    </source>
</evidence>
<evidence type="ECO:0000259" key="1">
    <source>
        <dbReference type="Pfam" id="PF01467"/>
    </source>
</evidence>
<keyword evidence="3" id="KW-1185">Reference proteome</keyword>
<dbReference type="GO" id="GO:0005634">
    <property type="term" value="C:nucleus"/>
    <property type="evidence" value="ECO:0000318"/>
    <property type="project" value="GO_Central"/>
</dbReference>
<dbReference type="InterPro" id="IPR004821">
    <property type="entry name" value="Cyt_trans-like"/>
</dbReference>
<dbReference type="InterPro" id="IPR036653">
    <property type="entry name" value="CinA-like_C"/>
</dbReference>
<sequence length="403" mass="44882">MDSAMKAAIEAIHASPRHAVLHLAGGASQALGWLLSVPRASQTLLEATVPYTRASMIQLLGRAPQQYASREVADEMATAAYNRALTLSLPGTLVAGFGVTGALTTGSPKRGDHRCHISARTHSSLWRYDLTLYKGYRDRFGEDCLSSQLLIKVMIFMTRLFSSPRLLIYVQAMADVCEIGNTVPVELKTPEEEIRESRLNYTEDEELEQLIHGNVCMVRYPGEDSKDRRTGRRVVLSGAFNPLHEGHLTLMSTACTLVQGGSPCFELSAINADKPALPVHEIRQRVKQFVERGKTMIVTNQPFFYKKAEILPDSTFLVGVDTAMRLVNEKYYGGSRERMMEVLLNVQRLGCDFMVAGRIVDGVFKTMLDVNVPEEVKEMFSSLPENVFRVDLSSTEIRQKASM</sequence>
<dbReference type="GO" id="GO:0016887">
    <property type="term" value="F:ATP hydrolysis activity"/>
    <property type="evidence" value="ECO:0000318"/>
    <property type="project" value="GO_Central"/>
</dbReference>
<dbReference type="Pfam" id="PF01467">
    <property type="entry name" value="CTP_transf_like"/>
    <property type="match status" value="1"/>
</dbReference>
<protein>
    <recommendedName>
        <fullName evidence="1">Cytidyltransferase-like domain-containing protein</fullName>
    </recommendedName>
</protein>
<dbReference type="GO" id="GO:0000309">
    <property type="term" value="F:nicotinamide-nucleotide adenylyltransferase activity"/>
    <property type="evidence" value="ECO:0000318"/>
    <property type="project" value="GO_Central"/>
</dbReference>
<dbReference type="FunFam" id="3.40.50.620:FF:000180">
    <property type="entry name" value="Cytidyltransferase isoform 1"/>
    <property type="match status" value="1"/>
</dbReference>
<accession>D8SCC3</accession>
<reference evidence="2 3" key="1">
    <citation type="journal article" date="2011" name="Science">
        <title>The Selaginella genome identifies genetic changes associated with the evolution of vascular plants.</title>
        <authorList>
            <person name="Banks J.A."/>
            <person name="Nishiyama T."/>
            <person name="Hasebe M."/>
            <person name="Bowman J.L."/>
            <person name="Gribskov M."/>
            <person name="dePamphilis C."/>
            <person name="Albert V.A."/>
            <person name="Aono N."/>
            <person name="Aoyama T."/>
            <person name="Ambrose B.A."/>
            <person name="Ashton N.W."/>
            <person name="Axtell M.J."/>
            <person name="Barker E."/>
            <person name="Barker M.S."/>
            <person name="Bennetzen J.L."/>
            <person name="Bonawitz N.D."/>
            <person name="Chapple C."/>
            <person name="Cheng C."/>
            <person name="Correa L.G."/>
            <person name="Dacre M."/>
            <person name="DeBarry J."/>
            <person name="Dreyer I."/>
            <person name="Elias M."/>
            <person name="Engstrom E.M."/>
            <person name="Estelle M."/>
            <person name="Feng L."/>
            <person name="Finet C."/>
            <person name="Floyd S.K."/>
            <person name="Frommer W.B."/>
            <person name="Fujita T."/>
            <person name="Gramzow L."/>
            <person name="Gutensohn M."/>
            <person name="Harholt J."/>
            <person name="Hattori M."/>
            <person name="Heyl A."/>
            <person name="Hirai T."/>
            <person name="Hiwatashi Y."/>
            <person name="Ishikawa M."/>
            <person name="Iwata M."/>
            <person name="Karol K.G."/>
            <person name="Koehler B."/>
            <person name="Kolukisaoglu U."/>
            <person name="Kubo M."/>
            <person name="Kurata T."/>
            <person name="Lalonde S."/>
            <person name="Li K."/>
            <person name="Li Y."/>
            <person name="Litt A."/>
            <person name="Lyons E."/>
            <person name="Manning G."/>
            <person name="Maruyama T."/>
            <person name="Michael T.P."/>
            <person name="Mikami K."/>
            <person name="Miyazaki S."/>
            <person name="Morinaga S."/>
            <person name="Murata T."/>
            <person name="Mueller-Roeber B."/>
            <person name="Nelson D.R."/>
            <person name="Obara M."/>
            <person name="Oguri Y."/>
            <person name="Olmstead R.G."/>
            <person name="Onodera N."/>
            <person name="Petersen B.L."/>
            <person name="Pils B."/>
            <person name="Prigge M."/>
            <person name="Rensing S.A."/>
            <person name="Riano-Pachon D.M."/>
            <person name="Roberts A.W."/>
            <person name="Sato Y."/>
            <person name="Scheller H.V."/>
            <person name="Schulz B."/>
            <person name="Schulz C."/>
            <person name="Shakirov E.V."/>
            <person name="Shibagaki N."/>
            <person name="Shinohara N."/>
            <person name="Shippen D.E."/>
            <person name="Soerensen I."/>
            <person name="Sotooka R."/>
            <person name="Sugimoto N."/>
            <person name="Sugita M."/>
            <person name="Sumikawa N."/>
            <person name="Tanurdzic M."/>
            <person name="Theissen G."/>
            <person name="Ulvskov P."/>
            <person name="Wakazuki S."/>
            <person name="Weng J.K."/>
            <person name="Willats W.W."/>
            <person name="Wipf D."/>
            <person name="Wolf P.G."/>
            <person name="Yang L."/>
            <person name="Zimmer A.D."/>
            <person name="Zhu Q."/>
            <person name="Mitros T."/>
            <person name="Hellsten U."/>
            <person name="Loque D."/>
            <person name="Otillar R."/>
            <person name="Salamov A."/>
            <person name="Schmutz J."/>
            <person name="Shapiro H."/>
            <person name="Lindquist E."/>
            <person name="Lucas S."/>
            <person name="Rokhsar D."/>
            <person name="Grigoriev I.V."/>
        </authorList>
    </citation>
    <scope>NUCLEOTIDE SEQUENCE [LARGE SCALE GENOMIC DNA]</scope>
</reference>
<dbReference type="SUPFAM" id="SSF52374">
    <property type="entry name" value="Nucleotidylyl transferase"/>
    <property type="match status" value="1"/>
</dbReference>
<dbReference type="OMA" id="DLCFKVY"/>
<dbReference type="Proteomes" id="UP000001514">
    <property type="component" value="Unassembled WGS sequence"/>
</dbReference>
<dbReference type="FunCoup" id="D8SCC3">
    <property type="interactions" value="579"/>
</dbReference>